<dbReference type="Proteomes" id="UP000297703">
    <property type="component" value="Unassembled WGS sequence"/>
</dbReference>
<keyword evidence="2" id="KW-1185">Reference proteome</keyword>
<evidence type="ECO:0000313" key="2">
    <source>
        <dbReference type="Proteomes" id="UP000297703"/>
    </source>
</evidence>
<dbReference type="AlphaFoldDB" id="A0A4D9EKI9"/>
<reference evidence="1 2" key="2">
    <citation type="submission" date="2019-04" db="EMBL/GenBank/DDBJ databases">
        <title>The genome sequence of big-headed turtle.</title>
        <authorList>
            <person name="Gong S."/>
        </authorList>
    </citation>
    <scope>NUCLEOTIDE SEQUENCE [LARGE SCALE GENOMIC DNA]</scope>
    <source>
        <strain evidence="1">DO16091913</strain>
        <tissue evidence="1">Muscle</tissue>
    </source>
</reference>
<protein>
    <submittedName>
        <fullName evidence="1">Suppressor of cytokine signaling 6</fullName>
    </submittedName>
</protein>
<dbReference type="EMBL" id="QXTE01000052">
    <property type="protein sequence ID" value="TFK09475.1"/>
    <property type="molecule type" value="Genomic_DNA"/>
</dbReference>
<sequence>MAQDAAISFPAFFDDLHSYIGSHTCQTLIFLQCLQCCLTLFLSCSLQKNNSYSMKREEVRNLLTEGQTIYCGAELSLPHALSETGHFFNIIKDEMVKYITVLPIIGVGV</sequence>
<proteinExistence type="predicted"/>
<accession>A0A4D9EKI9</accession>
<organism evidence="1 2">
    <name type="scientific">Platysternon megacephalum</name>
    <name type="common">big-headed turtle</name>
    <dbReference type="NCBI Taxonomy" id="55544"/>
    <lineage>
        <taxon>Eukaryota</taxon>
        <taxon>Metazoa</taxon>
        <taxon>Chordata</taxon>
        <taxon>Craniata</taxon>
        <taxon>Vertebrata</taxon>
        <taxon>Euteleostomi</taxon>
        <taxon>Archelosauria</taxon>
        <taxon>Testudinata</taxon>
        <taxon>Testudines</taxon>
        <taxon>Cryptodira</taxon>
        <taxon>Durocryptodira</taxon>
        <taxon>Testudinoidea</taxon>
        <taxon>Platysternidae</taxon>
        <taxon>Platysternon</taxon>
    </lineage>
</organism>
<comment type="caution">
    <text evidence="1">The sequence shown here is derived from an EMBL/GenBank/DDBJ whole genome shotgun (WGS) entry which is preliminary data.</text>
</comment>
<reference evidence="1 2" key="1">
    <citation type="submission" date="2019-04" db="EMBL/GenBank/DDBJ databases">
        <title>Draft genome of the big-headed turtle Platysternon megacephalum.</title>
        <authorList>
            <person name="Gong S."/>
        </authorList>
    </citation>
    <scope>NUCLEOTIDE SEQUENCE [LARGE SCALE GENOMIC DNA]</scope>
    <source>
        <strain evidence="1">DO16091913</strain>
        <tissue evidence="1">Muscle</tissue>
    </source>
</reference>
<evidence type="ECO:0000313" key="1">
    <source>
        <dbReference type="EMBL" id="TFK09475.1"/>
    </source>
</evidence>
<gene>
    <name evidence="1" type="ORF">DR999_PMT07495</name>
</gene>
<name>A0A4D9EKI9_9SAUR</name>